<name>A0A512BD84_9BACT</name>
<keyword evidence="4" id="KW-1185">Reference proteome</keyword>
<feature type="region of interest" description="Disordered" evidence="1">
    <location>
        <begin position="20"/>
        <end position="57"/>
    </location>
</feature>
<keyword evidence="2" id="KW-0732">Signal</keyword>
<evidence type="ECO:0000256" key="2">
    <source>
        <dbReference type="SAM" id="SignalP"/>
    </source>
</evidence>
<organism evidence="3 4">
    <name type="scientific">Segetibacter aerophilus</name>
    <dbReference type="NCBI Taxonomy" id="670293"/>
    <lineage>
        <taxon>Bacteria</taxon>
        <taxon>Pseudomonadati</taxon>
        <taxon>Bacteroidota</taxon>
        <taxon>Chitinophagia</taxon>
        <taxon>Chitinophagales</taxon>
        <taxon>Chitinophagaceae</taxon>
        <taxon>Segetibacter</taxon>
    </lineage>
</organism>
<accession>A0A512BD84</accession>
<comment type="caution">
    <text evidence="3">The sequence shown here is derived from an EMBL/GenBank/DDBJ whole genome shotgun (WGS) entry which is preliminary data.</text>
</comment>
<evidence type="ECO:0000313" key="3">
    <source>
        <dbReference type="EMBL" id="GEO09894.1"/>
    </source>
</evidence>
<evidence type="ECO:0000313" key="4">
    <source>
        <dbReference type="Proteomes" id="UP000321513"/>
    </source>
</evidence>
<protein>
    <submittedName>
        <fullName evidence="3">Uncharacterized protein</fullName>
    </submittedName>
</protein>
<dbReference type="EMBL" id="BJYT01000008">
    <property type="protein sequence ID" value="GEO09894.1"/>
    <property type="molecule type" value="Genomic_DNA"/>
</dbReference>
<feature type="compositionally biased region" description="Low complexity" evidence="1">
    <location>
        <begin position="35"/>
        <end position="45"/>
    </location>
</feature>
<feature type="signal peptide" evidence="2">
    <location>
        <begin position="1"/>
        <end position="20"/>
    </location>
</feature>
<dbReference type="Proteomes" id="UP000321513">
    <property type="component" value="Unassembled WGS sequence"/>
</dbReference>
<proteinExistence type="predicted"/>
<dbReference type="RefSeq" id="WP_147204007.1">
    <property type="nucleotide sequence ID" value="NZ_BJYT01000008.1"/>
</dbReference>
<gene>
    <name evidence="3" type="ORF">SAE01_23900</name>
</gene>
<reference evidence="3 4" key="1">
    <citation type="submission" date="2019-07" db="EMBL/GenBank/DDBJ databases">
        <title>Whole genome shotgun sequence of Segetibacter aerophilus NBRC 106135.</title>
        <authorList>
            <person name="Hosoyama A."/>
            <person name="Uohara A."/>
            <person name="Ohji S."/>
            <person name="Ichikawa N."/>
        </authorList>
    </citation>
    <scope>NUCLEOTIDE SEQUENCE [LARGE SCALE GENOMIC DNA]</scope>
    <source>
        <strain evidence="3 4">NBRC 106135</strain>
    </source>
</reference>
<dbReference type="AlphaFoldDB" id="A0A512BD84"/>
<dbReference type="OrthoDB" id="7826656at2"/>
<feature type="chain" id="PRO_5021863478" evidence="2">
    <location>
        <begin position="21"/>
        <end position="324"/>
    </location>
</feature>
<evidence type="ECO:0000256" key="1">
    <source>
        <dbReference type="SAM" id="MobiDB-lite"/>
    </source>
</evidence>
<sequence>MKHFLCLTLVVLLAFGTANAQGRKPPNTPLPPKGPRGNHSNGNGPNNPPPGHSGQTSVIFSAVGFDDQSPTLEGVAATRETSINTANNQSLISEMRKNVAPLVMGSNFMTPSGWGSTGTFAFGAISGTPYQTYASTQRQNSDFLAQVGFGAGNAQKSVSVVGIVNVNDVSKVDNFSYSFIASRQLGKFSSISAGALHLFADPNKTDAGESFYVAFSQAIKKTKFSYSVGIGTGRFYDNNEIDKEEGKADHGTAVFANLSYNILKNVAVSTEWTGRNIAFSSTLMIKPNLPVLAIGVSDVTRLSGDHPTFFASIGKAISFHRGRR</sequence>